<evidence type="ECO:0000313" key="3">
    <source>
        <dbReference type="Proteomes" id="UP000770717"/>
    </source>
</evidence>
<accession>A0A8J6E5C7</accession>
<evidence type="ECO:0000256" key="1">
    <source>
        <dbReference type="SAM" id="MobiDB-lite"/>
    </source>
</evidence>
<organism evidence="2 3">
    <name type="scientific">Eleutherodactylus coqui</name>
    <name type="common">Puerto Rican coqui</name>
    <dbReference type="NCBI Taxonomy" id="57060"/>
    <lineage>
        <taxon>Eukaryota</taxon>
        <taxon>Metazoa</taxon>
        <taxon>Chordata</taxon>
        <taxon>Craniata</taxon>
        <taxon>Vertebrata</taxon>
        <taxon>Euteleostomi</taxon>
        <taxon>Amphibia</taxon>
        <taxon>Batrachia</taxon>
        <taxon>Anura</taxon>
        <taxon>Neobatrachia</taxon>
        <taxon>Hyloidea</taxon>
        <taxon>Eleutherodactylidae</taxon>
        <taxon>Eleutherodactylinae</taxon>
        <taxon>Eleutherodactylus</taxon>
        <taxon>Eleutherodactylus</taxon>
    </lineage>
</organism>
<dbReference type="AlphaFoldDB" id="A0A8J6E5C7"/>
<name>A0A8J6E5C7_ELECQ</name>
<comment type="caution">
    <text evidence="2">The sequence shown here is derived from an EMBL/GenBank/DDBJ whole genome shotgun (WGS) entry which is preliminary data.</text>
</comment>
<protein>
    <submittedName>
        <fullName evidence="2">Uncharacterized protein</fullName>
    </submittedName>
</protein>
<keyword evidence="3" id="KW-1185">Reference proteome</keyword>
<sequence length="81" mass="9015">SDDSEDGLDETPHLTESEDPSMQVKEEPISPLLGDISREGISGVYPVSSHNGILQSELKSERGSLYNFSKLKKNRKWLRVG</sequence>
<reference evidence="2" key="1">
    <citation type="thesis" date="2020" institute="ProQuest LLC" country="789 East Eisenhower Parkway, Ann Arbor, MI, USA">
        <title>Comparative Genomics and Chromosome Evolution.</title>
        <authorList>
            <person name="Mudd A.B."/>
        </authorList>
    </citation>
    <scope>NUCLEOTIDE SEQUENCE</scope>
    <source>
        <strain evidence="2">HN-11 Male</strain>
        <tissue evidence="2">Kidney and liver</tissue>
    </source>
</reference>
<dbReference type="EMBL" id="WNTK01050467">
    <property type="protein sequence ID" value="KAG9460644.1"/>
    <property type="molecule type" value="Genomic_DNA"/>
</dbReference>
<feature type="non-terminal residue" evidence="2">
    <location>
        <position position="81"/>
    </location>
</feature>
<gene>
    <name evidence="2" type="ORF">GDO78_020463</name>
</gene>
<feature type="region of interest" description="Disordered" evidence="1">
    <location>
        <begin position="1"/>
        <end position="30"/>
    </location>
</feature>
<evidence type="ECO:0000313" key="2">
    <source>
        <dbReference type="EMBL" id="KAG9460644.1"/>
    </source>
</evidence>
<dbReference type="OrthoDB" id="5847120at2759"/>
<dbReference type="Proteomes" id="UP000770717">
    <property type="component" value="Unassembled WGS sequence"/>
</dbReference>
<proteinExistence type="predicted"/>